<keyword evidence="6 8" id="KW-1133">Transmembrane helix</keyword>
<feature type="transmembrane region" description="Helical" evidence="8">
    <location>
        <begin position="12"/>
        <end position="37"/>
    </location>
</feature>
<feature type="transmembrane region" description="Helical" evidence="8">
    <location>
        <begin position="132"/>
        <end position="154"/>
    </location>
</feature>
<feature type="transmembrane region" description="Helical" evidence="8">
    <location>
        <begin position="44"/>
        <end position="64"/>
    </location>
</feature>
<comment type="similarity">
    <text evidence="2">Belongs to the AzlC family.</text>
</comment>
<keyword evidence="4" id="KW-1003">Cell membrane</keyword>
<evidence type="ECO:0000256" key="8">
    <source>
        <dbReference type="SAM" id="Phobius"/>
    </source>
</evidence>
<evidence type="ECO:0000256" key="7">
    <source>
        <dbReference type="ARBA" id="ARBA00023136"/>
    </source>
</evidence>
<keyword evidence="7 8" id="KW-0472">Membrane</keyword>
<protein>
    <submittedName>
        <fullName evidence="9">AzlC family ABC transporter permease</fullName>
    </submittedName>
</protein>
<organism evidence="9 10">
    <name type="scientific">Futiania mangrovi</name>
    <dbReference type="NCBI Taxonomy" id="2959716"/>
    <lineage>
        <taxon>Bacteria</taxon>
        <taxon>Pseudomonadati</taxon>
        <taxon>Pseudomonadota</taxon>
        <taxon>Alphaproteobacteria</taxon>
        <taxon>Futianiales</taxon>
        <taxon>Futianiaceae</taxon>
        <taxon>Futiania</taxon>
    </lineage>
</organism>
<evidence type="ECO:0000313" key="9">
    <source>
        <dbReference type="EMBL" id="MCP1337306.1"/>
    </source>
</evidence>
<dbReference type="PANTHER" id="PTHR34979">
    <property type="entry name" value="INNER MEMBRANE PROTEIN YGAZ"/>
    <property type="match status" value="1"/>
</dbReference>
<dbReference type="Pfam" id="PF03591">
    <property type="entry name" value="AzlC"/>
    <property type="match status" value="1"/>
</dbReference>
<evidence type="ECO:0000256" key="4">
    <source>
        <dbReference type="ARBA" id="ARBA00022475"/>
    </source>
</evidence>
<dbReference type="AlphaFoldDB" id="A0A9J6PMM4"/>
<keyword evidence="10" id="KW-1185">Reference proteome</keyword>
<dbReference type="Proteomes" id="UP001055804">
    <property type="component" value="Unassembled WGS sequence"/>
</dbReference>
<dbReference type="PANTHER" id="PTHR34979:SF1">
    <property type="entry name" value="INNER MEMBRANE PROTEIN YGAZ"/>
    <property type="match status" value="1"/>
</dbReference>
<feature type="transmembrane region" description="Helical" evidence="8">
    <location>
        <begin position="101"/>
        <end position="120"/>
    </location>
</feature>
<evidence type="ECO:0000313" key="10">
    <source>
        <dbReference type="Proteomes" id="UP001055804"/>
    </source>
</evidence>
<keyword evidence="5 8" id="KW-0812">Transmembrane</keyword>
<evidence type="ECO:0000256" key="3">
    <source>
        <dbReference type="ARBA" id="ARBA00022448"/>
    </source>
</evidence>
<comment type="subcellular location">
    <subcellularLocation>
        <location evidence="1">Cell membrane</location>
        <topology evidence="1">Multi-pass membrane protein</topology>
    </subcellularLocation>
</comment>
<evidence type="ECO:0000256" key="5">
    <source>
        <dbReference type="ARBA" id="ARBA00022692"/>
    </source>
</evidence>
<keyword evidence="3" id="KW-0813">Transport</keyword>
<evidence type="ECO:0000256" key="2">
    <source>
        <dbReference type="ARBA" id="ARBA00010735"/>
    </source>
</evidence>
<name>A0A9J6PMM4_9PROT</name>
<comment type="caution">
    <text evidence="9">The sequence shown here is derived from an EMBL/GenBank/DDBJ whole genome shotgun (WGS) entry which is preliminary data.</text>
</comment>
<evidence type="ECO:0000256" key="6">
    <source>
        <dbReference type="ARBA" id="ARBA00022989"/>
    </source>
</evidence>
<evidence type="ECO:0000256" key="1">
    <source>
        <dbReference type="ARBA" id="ARBA00004651"/>
    </source>
</evidence>
<dbReference type="GO" id="GO:0005886">
    <property type="term" value="C:plasma membrane"/>
    <property type="evidence" value="ECO:0007669"/>
    <property type="project" value="UniProtKB-SubCell"/>
</dbReference>
<gene>
    <name evidence="9" type="ORF">NJQ99_12865</name>
</gene>
<sequence>MTEAVRITRAGILHGVHLSLPALPAVIGFGAVFGVVAQTEGLSALEAVLMSAFVFAGASQYVALELWQDPMPYLAIAIGTFAVNMRFLLMGASMRPWLQRMPPPVAYGLLALLVDMSWLTSMRYRAEGGTDAGIYLGSSLLMMVLWLLGTALGGAVGSLIADPETFGLDLVLGAFFASLLVPIWKGPAQIAPWAAAAAVALATAWVAGGYWHIITGALAGALVAGLKR</sequence>
<dbReference type="InterPro" id="IPR011606">
    <property type="entry name" value="Brnchd-chn_aa_trnsp_permease"/>
</dbReference>
<feature type="transmembrane region" description="Helical" evidence="8">
    <location>
        <begin position="166"/>
        <end position="184"/>
    </location>
</feature>
<feature type="transmembrane region" description="Helical" evidence="8">
    <location>
        <begin position="190"/>
        <end position="223"/>
    </location>
</feature>
<dbReference type="GO" id="GO:1903785">
    <property type="term" value="P:L-valine transmembrane transport"/>
    <property type="evidence" value="ECO:0007669"/>
    <property type="project" value="TreeGrafter"/>
</dbReference>
<proteinExistence type="inferred from homology"/>
<reference evidence="9" key="1">
    <citation type="submission" date="2022-06" db="EMBL/GenBank/DDBJ databases">
        <title>Isolation and Genomics of Futiania mangrovii gen. nov., sp. nov., a Rare and Metabolically-versatile member in the Class Alphaproteobacteria.</title>
        <authorList>
            <person name="Liu L."/>
            <person name="Huang W.-C."/>
            <person name="Pan J."/>
            <person name="Li J."/>
            <person name="Huang Y."/>
            <person name="Du H."/>
            <person name="Liu Y."/>
            <person name="Li M."/>
        </authorList>
    </citation>
    <scope>NUCLEOTIDE SEQUENCE</scope>
    <source>
        <strain evidence="9">FT118</strain>
    </source>
</reference>
<dbReference type="EMBL" id="JAMZFT010000003">
    <property type="protein sequence ID" value="MCP1337306.1"/>
    <property type="molecule type" value="Genomic_DNA"/>
</dbReference>
<dbReference type="RefSeq" id="WP_269333275.1">
    <property type="nucleotide sequence ID" value="NZ_JAMZFT010000003.1"/>
</dbReference>
<feature type="transmembrane region" description="Helical" evidence="8">
    <location>
        <begin position="70"/>
        <end position="89"/>
    </location>
</feature>
<accession>A0A9J6PMM4</accession>